<name>A0A7V4E345_UNCW3</name>
<evidence type="ECO:0000256" key="3">
    <source>
        <dbReference type="HAMAP-Rule" id="MF_00023"/>
    </source>
</evidence>
<comment type="function">
    <text evidence="3">Required for rescue of stalled ribosomes mediated by trans-translation. Binds to transfer-messenger RNA (tmRNA), required for stable association of tmRNA with ribosomes. tmRNA and SmpB together mimic tRNA shape, replacing the anticodon stem-loop with SmpB. tmRNA is encoded by the ssrA gene; the 2 termini fold to resemble tRNA(Ala) and it encodes a 'tag peptide', a short internal open reading frame. During trans-translation Ala-aminoacylated tmRNA acts like a tRNA, entering the A-site of stalled ribosomes, displacing the stalled mRNA. The ribosome then switches to translate the ORF on the tmRNA; the nascent peptide is terminated with the 'tag peptide' encoded by the tmRNA and targeted for degradation. The ribosome is freed to recommence translation, which seems to be the essential function of trans-translation.</text>
</comment>
<protein>
    <recommendedName>
        <fullName evidence="3">SsrA-binding protein</fullName>
    </recommendedName>
    <alternativeName>
        <fullName evidence="3">Small protein B</fullName>
    </alternativeName>
</protein>
<organism evidence="4">
    <name type="scientific">candidate division WOR-3 bacterium</name>
    <dbReference type="NCBI Taxonomy" id="2052148"/>
    <lineage>
        <taxon>Bacteria</taxon>
        <taxon>Bacteria division WOR-3</taxon>
    </lineage>
</organism>
<proteinExistence type="inferred from homology"/>
<gene>
    <name evidence="3 4" type="primary">smpB</name>
    <name evidence="4" type="ORF">ENU74_03840</name>
</gene>
<evidence type="ECO:0000256" key="1">
    <source>
        <dbReference type="ARBA" id="ARBA00022490"/>
    </source>
</evidence>
<dbReference type="NCBIfam" id="NF003843">
    <property type="entry name" value="PRK05422.1"/>
    <property type="match status" value="1"/>
</dbReference>
<dbReference type="GO" id="GO:0070929">
    <property type="term" value="P:trans-translation"/>
    <property type="evidence" value="ECO:0007669"/>
    <property type="project" value="UniProtKB-UniRule"/>
</dbReference>
<dbReference type="AlphaFoldDB" id="A0A7V4E345"/>
<comment type="caution">
    <text evidence="4">The sequence shown here is derived from an EMBL/GenBank/DDBJ whole genome shotgun (WGS) entry which is preliminary data.</text>
</comment>
<dbReference type="PANTHER" id="PTHR30308:SF2">
    <property type="entry name" value="SSRA-BINDING PROTEIN"/>
    <property type="match status" value="1"/>
</dbReference>
<dbReference type="PROSITE" id="PS01317">
    <property type="entry name" value="SSRP"/>
    <property type="match status" value="1"/>
</dbReference>
<dbReference type="GO" id="GO:0003723">
    <property type="term" value="F:RNA binding"/>
    <property type="evidence" value="ECO:0007669"/>
    <property type="project" value="UniProtKB-UniRule"/>
</dbReference>
<sequence>MKIVSQNKKAFHNYFIEETYEAGIELKGSEVKSIREGRISIDEGYCIIENNEVFLKDVHIAPYEKGSVFNPDPKRKRKLLLHKREIKRLIGKVERRGYTLIPLKVYFNDKGKCKVEIALARGKKVIDKRKELKERALKREERYYQKYKW</sequence>
<reference evidence="4" key="1">
    <citation type="journal article" date="2020" name="mSystems">
        <title>Genome- and Community-Level Interaction Insights into Carbon Utilization and Element Cycling Functions of Hydrothermarchaeota in Hydrothermal Sediment.</title>
        <authorList>
            <person name="Zhou Z."/>
            <person name="Liu Y."/>
            <person name="Xu W."/>
            <person name="Pan J."/>
            <person name="Luo Z.H."/>
            <person name="Li M."/>
        </authorList>
    </citation>
    <scope>NUCLEOTIDE SEQUENCE [LARGE SCALE GENOMIC DNA]</scope>
    <source>
        <strain evidence="4">SpSt-697</strain>
    </source>
</reference>
<keyword evidence="2 3" id="KW-0694">RNA-binding</keyword>
<dbReference type="CDD" id="cd09294">
    <property type="entry name" value="SmpB"/>
    <property type="match status" value="1"/>
</dbReference>
<dbReference type="HAMAP" id="MF_00023">
    <property type="entry name" value="SmpB"/>
    <property type="match status" value="1"/>
</dbReference>
<dbReference type="InterPro" id="IPR023620">
    <property type="entry name" value="SmpB"/>
</dbReference>
<dbReference type="EMBL" id="DTDR01000101">
    <property type="protein sequence ID" value="HGK63704.1"/>
    <property type="molecule type" value="Genomic_DNA"/>
</dbReference>
<accession>A0A7V4E345</accession>
<dbReference type="Gene3D" id="2.40.280.10">
    <property type="match status" value="1"/>
</dbReference>
<dbReference type="PANTHER" id="PTHR30308">
    <property type="entry name" value="TMRNA-BINDING COMPONENT OF TRANS-TRANSLATION TAGGING COMPLEX"/>
    <property type="match status" value="1"/>
</dbReference>
<evidence type="ECO:0000256" key="2">
    <source>
        <dbReference type="ARBA" id="ARBA00022884"/>
    </source>
</evidence>
<comment type="subcellular location">
    <subcellularLocation>
        <location evidence="3">Cytoplasm</location>
    </subcellularLocation>
    <text evidence="3">The tmRNA-SmpB complex associates with stalled 70S ribosomes.</text>
</comment>
<dbReference type="InterPro" id="IPR000037">
    <property type="entry name" value="SsrA-bd_prot"/>
</dbReference>
<evidence type="ECO:0000313" key="4">
    <source>
        <dbReference type="EMBL" id="HGK63704.1"/>
    </source>
</evidence>
<dbReference type="GO" id="GO:0070930">
    <property type="term" value="P:trans-translation-dependent protein tagging"/>
    <property type="evidence" value="ECO:0007669"/>
    <property type="project" value="TreeGrafter"/>
</dbReference>
<keyword evidence="1 3" id="KW-0963">Cytoplasm</keyword>
<dbReference type="NCBIfam" id="TIGR00086">
    <property type="entry name" value="smpB"/>
    <property type="match status" value="1"/>
</dbReference>
<dbReference type="GO" id="GO:0005829">
    <property type="term" value="C:cytosol"/>
    <property type="evidence" value="ECO:0007669"/>
    <property type="project" value="TreeGrafter"/>
</dbReference>
<dbReference type="SUPFAM" id="SSF74982">
    <property type="entry name" value="Small protein B (SmpB)"/>
    <property type="match status" value="1"/>
</dbReference>
<comment type="similarity">
    <text evidence="3">Belongs to the SmpB family.</text>
</comment>
<dbReference type="Pfam" id="PF01668">
    <property type="entry name" value="SmpB"/>
    <property type="match status" value="1"/>
</dbReference>
<dbReference type="InterPro" id="IPR020081">
    <property type="entry name" value="SsrA-bd_prot_CS"/>
</dbReference>